<keyword evidence="15" id="KW-1185">Reference proteome</keyword>
<dbReference type="EMBL" id="CP022163">
    <property type="protein sequence ID" value="ATB29505.1"/>
    <property type="molecule type" value="Genomic_DNA"/>
</dbReference>
<feature type="domain" description="GH15-like" evidence="12">
    <location>
        <begin position="220"/>
        <end position="581"/>
    </location>
</feature>
<evidence type="ECO:0000256" key="1">
    <source>
        <dbReference type="ARBA" id="ARBA00001576"/>
    </source>
</evidence>
<protein>
    <recommendedName>
        <fullName evidence="4">Trehalase</fullName>
        <ecNumber evidence="3">3.2.1.28</ecNumber>
    </recommendedName>
    <alternativeName>
        <fullName evidence="8">Alpha,alpha-trehalase</fullName>
    </alternativeName>
    <alternativeName>
        <fullName evidence="9">Alpha,alpha-trehalose glucohydrolase</fullName>
    </alternativeName>
</protein>
<accession>A0A250ICL7</accession>
<dbReference type="EC" id="3.2.1.28" evidence="3"/>
<evidence type="ECO:0000256" key="5">
    <source>
        <dbReference type="ARBA" id="ARBA00022801"/>
    </source>
</evidence>
<evidence type="ECO:0000256" key="11">
    <source>
        <dbReference type="ARBA" id="ARBA00060615"/>
    </source>
</evidence>
<dbReference type="InterPro" id="IPR012341">
    <property type="entry name" value="6hp_glycosidase-like_sf"/>
</dbReference>
<dbReference type="PANTHER" id="PTHR31616:SF0">
    <property type="entry name" value="GLUCAN 1,4-ALPHA-GLUCOSIDASE"/>
    <property type="match status" value="1"/>
</dbReference>
<evidence type="ECO:0000313" key="15">
    <source>
        <dbReference type="Proteomes" id="UP000217289"/>
    </source>
</evidence>
<dbReference type="Proteomes" id="UP000217289">
    <property type="component" value="Chromosome"/>
</dbReference>
<comment type="similarity">
    <text evidence="2">Belongs to the glycosyl hydrolase 15 family.</text>
</comment>
<comment type="pathway">
    <text evidence="11">Glycan degradation; trehalose degradation; D-glucose from alpha,alpha-trehalose: step 1/1.</text>
</comment>
<dbReference type="InterPro" id="IPR008928">
    <property type="entry name" value="6-hairpin_glycosidase_sf"/>
</dbReference>
<dbReference type="FunFam" id="1.50.10.10:FF:000005">
    <property type="entry name" value="Glycosyl hydrolase, glucoamylase"/>
    <property type="match status" value="1"/>
</dbReference>
<evidence type="ECO:0000256" key="7">
    <source>
        <dbReference type="ARBA" id="ARBA00023295"/>
    </source>
</evidence>
<proteinExistence type="inferred from homology"/>
<comment type="cofactor">
    <cofactor evidence="10">
        <name>phosphate</name>
        <dbReference type="ChEBI" id="CHEBI:43474"/>
    </cofactor>
</comment>
<keyword evidence="7" id="KW-0326">Glycosidase</keyword>
<dbReference type="Gene3D" id="1.50.10.10">
    <property type="match status" value="1"/>
</dbReference>
<evidence type="ECO:0000256" key="6">
    <source>
        <dbReference type="ARBA" id="ARBA00023277"/>
    </source>
</evidence>
<sequence>MSRPIEDYALIGDTQTAALVGRDGSIDWLCLPRFDSGACFAALLGNPEHGRWKLAPSSRGPVMVKRRYRPDSLVLETEYTTAEGVVRVVDCMPPRDRTPDVIRLVEGVKGRVCMNMQLVMRFDYGSVVPWVTRETGELRAVAGPDALSLYTPVAVRGHHLTTVADFTVAEGQRIPFVLRWHPSHEPAPEPLDGVEAVADTEAWWKEWFAHCTYQGAWPEAVRTSLMTLKALTYAPTGGIVAAATTSLPERLGGMRNWDYRFCWLRDATFTLYALTLGGFREEAEAWRAWLMRSVAGDPSKLQIMYGVAGERRLTERTLPWLPGYAASKPVRTGNAAVDQFQLDVYGEVMDAIHQANRIGLSSNHRSWDVALVLLDFLESGWQQPDAGMWEVRGDLRHFTYSKVMAWVAFDRAVKAVKRYGLEGPVEHWREVRDRIHQEICESAYDPKLGAFTQAYGSGNLDASLLLLPLVGFVHPKDPRMVGTVRAIERELLDDGLLRRYHTHETDDGLPPGEGRFLACSFWLADNYVLQGRRDEAEALFERLLSLRNDVGLLAEEYDPLSKRQLGNYPQAFSHVGLINTAFNLERYHISPAIHRRENHVAEQEAPASP</sequence>
<evidence type="ECO:0000256" key="4">
    <source>
        <dbReference type="ARBA" id="ARBA00019905"/>
    </source>
</evidence>
<dbReference type="GO" id="GO:0005993">
    <property type="term" value="P:trehalose catabolic process"/>
    <property type="evidence" value="ECO:0007669"/>
    <property type="project" value="UniProtKB-ARBA"/>
</dbReference>
<evidence type="ECO:0000256" key="10">
    <source>
        <dbReference type="ARBA" id="ARBA00053030"/>
    </source>
</evidence>
<evidence type="ECO:0000256" key="9">
    <source>
        <dbReference type="ARBA" id="ARBA00031637"/>
    </source>
</evidence>
<evidence type="ECO:0000259" key="12">
    <source>
        <dbReference type="Pfam" id="PF00723"/>
    </source>
</evidence>
<dbReference type="Pfam" id="PF19291">
    <property type="entry name" value="TREH_N"/>
    <property type="match status" value="1"/>
</dbReference>
<dbReference type="InterPro" id="IPR045582">
    <property type="entry name" value="Trehalase-like_N"/>
</dbReference>
<feature type="domain" description="Trehalase-like N-terminal" evidence="13">
    <location>
        <begin position="3"/>
        <end position="153"/>
    </location>
</feature>
<name>A0A250ICL7_9BACT</name>
<evidence type="ECO:0000256" key="3">
    <source>
        <dbReference type="ARBA" id="ARBA00012757"/>
    </source>
</evidence>
<dbReference type="OrthoDB" id="3902805at2"/>
<evidence type="ECO:0000259" key="13">
    <source>
        <dbReference type="Pfam" id="PF19291"/>
    </source>
</evidence>
<dbReference type="Pfam" id="PF00723">
    <property type="entry name" value="Glyco_hydro_15"/>
    <property type="match status" value="1"/>
</dbReference>
<keyword evidence="6" id="KW-0119">Carbohydrate metabolism</keyword>
<dbReference type="PANTHER" id="PTHR31616">
    <property type="entry name" value="TREHALASE"/>
    <property type="match status" value="1"/>
</dbReference>
<evidence type="ECO:0000256" key="2">
    <source>
        <dbReference type="ARBA" id="ARBA00006188"/>
    </source>
</evidence>
<dbReference type="KEGG" id="mbd:MEBOL_002955"/>
<dbReference type="GO" id="GO:0004555">
    <property type="term" value="F:alpha,alpha-trehalase activity"/>
    <property type="evidence" value="ECO:0007669"/>
    <property type="project" value="UniProtKB-EC"/>
</dbReference>
<keyword evidence="5" id="KW-0378">Hydrolase</keyword>
<reference evidence="14 15" key="1">
    <citation type="submission" date="2017-06" db="EMBL/GenBank/DDBJ databases">
        <authorList>
            <person name="Kim H.J."/>
            <person name="Triplett B.A."/>
        </authorList>
    </citation>
    <scope>NUCLEOTIDE SEQUENCE [LARGE SCALE GENOMIC DNA]</scope>
    <source>
        <strain evidence="14 15">DSM 14713</strain>
    </source>
</reference>
<evidence type="ECO:0000313" key="14">
    <source>
        <dbReference type="EMBL" id="ATB29505.1"/>
    </source>
</evidence>
<organism evidence="14 15">
    <name type="scientific">Melittangium boletus DSM 14713</name>
    <dbReference type="NCBI Taxonomy" id="1294270"/>
    <lineage>
        <taxon>Bacteria</taxon>
        <taxon>Pseudomonadati</taxon>
        <taxon>Myxococcota</taxon>
        <taxon>Myxococcia</taxon>
        <taxon>Myxococcales</taxon>
        <taxon>Cystobacterineae</taxon>
        <taxon>Archangiaceae</taxon>
        <taxon>Melittangium</taxon>
    </lineage>
</organism>
<dbReference type="AlphaFoldDB" id="A0A250ICL7"/>
<comment type="catalytic activity">
    <reaction evidence="1">
        <text>alpha,alpha-trehalose + H2O = alpha-D-glucose + beta-D-glucose</text>
        <dbReference type="Rhea" id="RHEA:32675"/>
        <dbReference type="ChEBI" id="CHEBI:15377"/>
        <dbReference type="ChEBI" id="CHEBI:15903"/>
        <dbReference type="ChEBI" id="CHEBI:16551"/>
        <dbReference type="ChEBI" id="CHEBI:17925"/>
        <dbReference type="EC" id="3.2.1.28"/>
    </reaction>
</comment>
<evidence type="ECO:0000256" key="8">
    <source>
        <dbReference type="ARBA" id="ARBA00030473"/>
    </source>
</evidence>
<dbReference type="RefSeq" id="WP_095978058.1">
    <property type="nucleotide sequence ID" value="NZ_CP022163.1"/>
</dbReference>
<dbReference type="SUPFAM" id="SSF48208">
    <property type="entry name" value="Six-hairpin glycosidases"/>
    <property type="match status" value="1"/>
</dbReference>
<dbReference type="InterPro" id="IPR011613">
    <property type="entry name" value="GH15-like"/>
</dbReference>
<gene>
    <name evidence="14" type="ORF">MEBOL_002955</name>
</gene>